<dbReference type="InParanoid" id="K3Z7B2"/>
<feature type="transmembrane region" description="Helical" evidence="14">
    <location>
        <begin position="284"/>
        <end position="306"/>
    </location>
</feature>
<evidence type="ECO:0000256" key="7">
    <source>
        <dbReference type="ARBA" id="ARBA00022777"/>
    </source>
</evidence>
<dbReference type="Gramene" id="KQL12993">
    <property type="protein sequence ID" value="KQL12993"/>
    <property type="gene ID" value="SETIT_022432mg"/>
</dbReference>
<dbReference type="AlphaFoldDB" id="K3Z7B2"/>
<feature type="transmembrane region" description="Helical" evidence="14">
    <location>
        <begin position="344"/>
        <end position="361"/>
    </location>
</feature>
<evidence type="ECO:0000256" key="6">
    <source>
        <dbReference type="ARBA" id="ARBA00022692"/>
    </source>
</evidence>
<evidence type="ECO:0000256" key="11">
    <source>
        <dbReference type="ARBA" id="ARBA00024015"/>
    </source>
</evidence>
<accession>K3Z7B2</accession>
<dbReference type="PANTHER" id="PTHR32523:SF8">
    <property type="entry name" value="DOLICHOL KINASE"/>
    <property type="match status" value="1"/>
</dbReference>
<protein>
    <recommendedName>
        <fullName evidence="12">phytol kinase</fullName>
        <ecNumber evidence="12">2.7.1.182</ecNumber>
    </recommendedName>
</protein>
<comment type="similarity">
    <text evidence="2">Belongs to the polyprenol kinase family.</text>
</comment>
<keyword evidence="3" id="KW-0150">Chloroplast</keyword>
<evidence type="ECO:0000256" key="1">
    <source>
        <dbReference type="ARBA" id="ARBA00004508"/>
    </source>
</evidence>
<dbReference type="EMBL" id="AGNK02001415">
    <property type="status" value="NOT_ANNOTATED_CDS"/>
    <property type="molecule type" value="Genomic_DNA"/>
</dbReference>
<feature type="transmembrane region" description="Helical" evidence="14">
    <location>
        <begin position="225"/>
        <end position="244"/>
    </location>
</feature>
<keyword evidence="5" id="KW-0808">Transferase</keyword>
<dbReference type="GO" id="GO:0010276">
    <property type="term" value="F:phytol kinase activity"/>
    <property type="evidence" value="ECO:0000318"/>
    <property type="project" value="GO_Central"/>
</dbReference>
<evidence type="ECO:0000256" key="9">
    <source>
        <dbReference type="ARBA" id="ARBA00022989"/>
    </source>
</evidence>
<dbReference type="eggNOG" id="KOG4453">
    <property type="taxonomic scope" value="Eukaryota"/>
</dbReference>
<keyword evidence="9 14" id="KW-1133">Transmembrane helix</keyword>
<evidence type="ECO:0000256" key="8">
    <source>
        <dbReference type="ARBA" id="ARBA00022946"/>
    </source>
</evidence>
<name>K3Z7B2_SETIT</name>
<reference evidence="15" key="2">
    <citation type="submission" date="2018-08" db="UniProtKB">
        <authorList>
            <consortium name="EnsemblPlants"/>
        </authorList>
    </citation>
    <scope>IDENTIFICATION</scope>
    <source>
        <strain evidence="15">Yugu1</strain>
    </source>
</reference>
<comment type="catalytic activity">
    <reaction evidence="13">
        <text>phytol + CTP = phytyl phosphate + CDP + H(+)</text>
        <dbReference type="Rhea" id="RHEA:38055"/>
        <dbReference type="ChEBI" id="CHEBI:15378"/>
        <dbReference type="ChEBI" id="CHEBI:17327"/>
        <dbReference type="ChEBI" id="CHEBI:37563"/>
        <dbReference type="ChEBI" id="CHEBI:58069"/>
        <dbReference type="ChEBI" id="CHEBI:75483"/>
        <dbReference type="EC" id="2.7.1.182"/>
    </reaction>
</comment>
<comment type="pathway">
    <text evidence="11">Cofactor biosynthesis; tocopherol biosynthesis.</text>
</comment>
<proteinExistence type="inferred from homology"/>
<evidence type="ECO:0000256" key="13">
    <source>
        <dbReference type="ARBA" id="ARBA00048889"/>
    </source>
</evidence>
<dbReference type="GO" id="GO:0009507">
    <property type="term" value="C:chloroplast"/>
    <property type="evidence" value="ECO:0000318"/>
    <property type="project" value="GO_Central"/>
</dbReference>
<evidence type="ECO:0000313" key="16">
    <source>
        <dbReference type="Proteomes" id="UP000004995"/>
    </source>
</evidence>
<evidence type="ECO:0000256" key="12">
    <source>
        <dbReference type="ARBA" id="ARBA00039024"/>
    </source>
</evidence>
<dbReference type="FunCoup" id="K3Z7B2">
    <property type="interactions" value="65"/>
</dbReference>
<dbReference type="Proteomes" id="UP000004995">
    <property type="component" value="Unassembled WGS sequence"/>
</dbReference>
<keyword evidence="4" id="KW-0934">Plastid</keyword>
<keyword evidence="6 14" id="KW-0812">Transmembrane</keyword>
<evidence type="ECO:0000256" key="4">
    <source>
        <dbReference type="ARBA" id="ARBA00022640"/>
    </source>
</evidence>
<keyword evidence="16" id="KW-1185">Reference proteome</keyword>
<comment type="subcellular location">
    <subcellularLocation>
        <location evidence="1">Plastid</location>
        <location evidence="1">Chloroplast membrane</location>
        <topology evidence="1">Multi-pass membrane protein</topology>
    </subcellularLocation>
</comment>
<dbReference type="HOGENOM" id="CLU_761646_0_0_1"/>
<organism evidence="15 16">
    <name type="scientific">Setaria italica</name>
    <name type="common">Foxtail millet</name>
    <name type="synonym">Panicum italicum</name>
    <dbReference type="NCBI Taxonomy" id="4555"/>
    <lineage>
        <taxon>Eukaryota</taxon>
        <taxon>Viridiplantae</taxon>
        <taxon>Streptophyta</taxon>
        <taxon>Embryophyta</taxon>
        <taxon>Tracheophyta</taxon>
        <taxon>Spermatophyta</taxon>
        <taxon>Magnoliopsida</taxon>
        <taxon>Liliopsida</taxon>
        <taxon>Poales</taxon>
        <taxon>Poaceae</taxon>
        <taxon>PACMAD clade</taxon>
        <taxon>Panicoideae</taxon>
        <taxon>Panicodae</taxon>
        <taxon>Paniceae</taxon>
        <taxon>Cenchrinae</taxon>
        <taxon>Setaria</taxon>
    </lineage>
</organism>
<dbReference type="GO" id="GO:0031969">
    <property type="term" value="C:chloroplast membrane"/>
    <property type="evidence" value="ECO:0007669"/>
    <property type="project" value="UniProtKB-SubCell"/>
</dbReference>
<dbReference type="STRING" id="4555.K3Z7B2"/>
<evidence type="ECO:0000256" key="5">
    <source>
        <dbReference type="ARBA" id="ARBA00022679"/>
    </source>
</evidence>
<evidence type="ECO:0000256" key="2">
    <source>
        <dbReference type="ARBA" id="ARBA00010794"/>
    </source>
</evidence>
<dbReference type="PANTHER" id="PTHR32523">
    <property type="entry name" value="PHYTOL KINASE 1, CHLOROPLASTIC"/>
    <property type="match status" value="1"/>
</dbReference>
<dbReference type="EnsemblPlants" id="KQL12993">
    <property type="protein sequence ID" value="KQL12993"/>
    <property type="gene ID" value="SETIT_022432mg"/>
</dbReference>
<evidence type="ECO:0000256" key="14">
    <source>
        <dbReference type="SAM" id="Phobius"/>
    </source>
</evidence>
<sequence length="364" mass="40471">MICISGRREYHICGWLRWMYLAVSSKPTANGVHHGARKHETSQCRPDPPIHGVLQPSLLYWTTWLRRHGPAPAQPAPHPPTPCCSRVPQPTRLRRRAPCGGGSSSALAPRPWRRWRPRRRRRCCGMGRPHCSLPRAPTPWCAPSTCSPSGGSSRRQSLSRKIVHVLSGVLFMSSWPLFSNSTEARYFAAVVPFLNSMRLLTYGLRLSTDEALVKSVTREGKPEELLRGPLYYVLVLLFSVLVFWRESAIGIVSLSMMSGGDGFADIVGRRYGSVKLPFNEKKSWIGSISMFISGFLLSAIMLFYFSSLGYIHVSWEEAFGKLALVALAATVVECIPVIDVVDDNISVPLATMLVAFLLFGSNTQ</sequence>
<dbReference type="EC" id="2.7.1.182" evidence="12"/>
<evidence type="ECO:0000313" key="15">
    <source>
        <dbReference type="EnsemblPlants" id="KQL12993"/>
    </source>
</evidence>
<dbReference type="GO" id="GO:0010189">
    <property type="term" value="P:vitamin E biosynthetic process"/>
    <property type="evidence" value="ECO:0000318"/>
    <property type="project" value="GO_Central"/>
</dbReference>
<reference evidence="16" key="1">
    <citation type="journal article" date="2012" name="Nat. Biotechnol.">
        <title>Reference genome sequence of the model plant Setaria.</title>
        <authorList>
            <person name="Bennetzen J.L."/>
            <person name="Schmutz J."/>
            <person name="Wang H."/>
            <person name="Percifield R."/>
            <person name="Hawkins J."/>
            <person name="Pontaroli A.C."/>
            <person name="Estep M."/>
            <person name="Feng L."/>
            <person name="Vaughn J.N."/>
            <person name="Grimwood J."/>
            <person name="Jenkins J."/>
            <person name="Barry K."/>
            <person name="Lindquist E."/>
            <person name="Hellsten U."/>
            <person name="Deshpande S."/>
            <person name="Wang X."/>
            <person name="Wu X."/>
            <person name="Mitros T."/>
            <person name="Triplett J."/>
            <person name="Yang X."/>
            <person name="Ye C.Y."/>
            <person name="Mauro-Herrera M."/>
            <person name="Wang L."/>
            <person name="Li P."/>
            <person name="Sharma M."/>
            <person name="Sharma R."/>
            <person name="Ronald P.C."/>
            <person name="Panaud O."/>
            <person name="Kellogg E.A."/>
            <person name="Brutnell T.P."/>
            <person name="Doust A.N."/>
            <person name="Tuskan G.A."/>
            <person name="Rokhsar D."/>
            <person name="Devos K.M."/>
        </authorList>
    </citation>
    <scope>NUCLEOTIDE SEQUENCE [LARGE SCALE GENOMIC DNA]</scope>
    <source>
        <strain evidence="16">cv. Yugu1</strain>
    </source>
</reference>
<keyword evidence="10 14" id="KW-0472">Membrane</keyword>
<dbReference type="InterPro" id="IPR039606">
    <property type="entry name" value="Phytol/farnesol_kinase"/>
</dbReference>
<evidence type="ECO:0000256" key="3">
    <source>
        <dbReference type="ARBA" id="ARBA00022528"/>
    </source>
</evidence>
<keyword evidence="8" id="KW-0809">Transit peptide</keyword>
<feature type="transmembrane region" description="Helical" evidence="14">
    <location>
        <begin position="318"/>
        <end position="338"/>
    </location>
</feature>
<keyword evidence="7" id="KW-0418">Kinase</keyword>
<evidence type="ECO:0000256" key="10">
    <source>
        <dbReference type="ARBA" id="ARBA00023136"/>
    </source>
</evidence>